<dbReference type="Proteomes" id="UP000199474">
    <property type="component" value="Unassembled WGS sequence"/>
</dbReference>
<proteinExistence type="predicted"/>
<dbReference type="InterPro" id="IPR042215">
    <property type="entry name" value="CarD-like_C"/>
</dbReference>
<dbReference type="OrthoDB" id="9786074at2"/>
<dbReference type="Pfam" id="PF21095">
    <property type="entry name" value="CarD_C"/>
    <property type="match status" value="1"/>
</dbReference>
<dbReference type="InterPro" id="IPR048792">
    <property type="entry name" value="CarD_C"/>
</dbReference>
<evidence type="ECO:0000313" key="2">
    <source>
        <dbReference type="EMBL" id="SFE05145.1"/>
    </source>
</evidence>
<evidence type="ECO:0000259" key="1">
    <source>
        <dbReference type="SMART" id="SM01058"/>
    </source>
</evidence>
<dbReference type="GO" id="GO:0009303">
    <property type="term" value="P:rRNA transcription"/>
    <property type="evidence" value="ECO:0007669"/>
    <property type="project" value="TreeGrafter"/>
</dbReference>
<dbReference type="PANTHER" id="PTHR38447">
    <property type="entry name" value="TRANSCRIPTION FACTOR YDEB-RELATED"/>
    <property type="match status" value="1"/>
</dbReference>
<keyword evidence="3" id="KW-1185">Reference proteome</keyword>
<organism evidence="2 3">
    <name type="scientific">Lentibacillus persicus</name>
    <dbReference type="NCBI Taxonomy" id="640948"/>
    <lineage>
        <taxon>Bacteria</taxon>
        <taxon>Bacillati</taxon>
        <taxon>Bacillota</taxon>
        <taxon>Bacilli</taxon>
        <taxon>Bacillales</taxon>
        <taxon>Bacillaceae</taxon>
        <taxon>Lentibacillus</taxon>
    </lineage>
</organism>
<dbReference type="AlphaFoldDB" id="A0A1I1XCR0"/>
<dbReference type="PANTHER" id="PTHR38447:SF1">
    <property type="entry name" value="RNA POLYMERASE-BINDING TRANSCRIPTION FACTOR CARD"/>
    <property type="match status" value="1"/>
</dbReference>
<reference evidence="3" key="1">
    <citation type="submission" date="2016-10" db="EMBL/GenBank/DDBJ databases">
        <authorList>
            <person name="Varghese N."/>
            <person name="Submissions S."/>
        </authorList>
    </citation>
    <scope>NUCLEOTIDE SEQUENCE [LARGE SCALE GENOMIC DNA]</scope>
    <source>
        <strain evidence="3">DSM 22530</strain>
    </source>
</reference>
<dbReference type="Pfam" id="PF02559">
    <property type="entry name" value="CarD_TRCF_RID"/>
    <property type="match status" value="1"/>
</dbReference>
<gene>
    <name evidence="2" type="ORF">SAMN05216238_107210</name>
</gene>
<sequence length="167" mass="19194">MHDIGDLIIYSGHGICRVDDICDKELNGSVKKYYVLRPIEDDHQLTINTPADQSKSKIQNLIKKNEAEDILQSFQSDGINWIENSHSRIREYTNIVNTGNRMEIAKITNTLMRKKDALDAEGRKFFEQDSKLLASIQNILFKELSIVLDTTTEDIQQQVNQNLYHAV</sequence>
<dbReference type="EMBL" id="FOMR01000007">
    <property type="protein sequence ID" value="SFE05145.1"/>
    <property type="molecule type" value="Genomic_DNA"/>
</dbReference>
<accession>A0A1I1XCR0</accession>
<evidence type="ECO:0000313" key="3">
    <source>
        <dbReference type="Proteomes" id="UP000199474"/>
    </source>
</evidence>
<name>A0A1I1XCR0_9BACI</name>
<feature type="domain" description="CarD-like/TRCF RNAP-interacting" evidence="1">
    <location>
        <begin position="1"/>
        <end position="112"/>
    </location>
</feature>
<dbReference type="Gene3D" id="1.20.58.1290">
    <property type="entry name" value="CarD-like, C-terminal domain"/>
    <property type="match status" value="1"/>
</dbReference>
<dbReference type="SMART" id="SM01058">
    <property type="entry name" value="CarD_TRCF"/>
    <property type="match status" value="1"/>
</dbReference>
<protein>
    <submittedName>
        <fullName evidence="2">Transcriptional regulator, CarD family</fullName>
    </submittedName>
</protein>
<dbReference type="STRING" id="640948.SAMN05216238_107210"/>
<dbReference type="RefSeq" id="WP_090085477.1">
    <property type="nucleotide sequence ID" value="NZ_FOMR01000007.1"/>
</dbReference>
<dbReference type="SUPFAM" id="SSF141259">
    <property type="entry name" value="CarD-like"/>
    <property type="match status" value="1"/>
</dbReference>
<dbReference type="InterPro" id="IPR003711">
    <property type="entry name" value="CarD-like/TRCF_RID"/>
</dbReference>
<dbReference type="InterPro" id="IPR052531">
    <property type="entry name" value="CarD-like_regulator"/>
</dbReference>
<dbReference type="InterPro" id="IPR036101">
    <property type="entry name" value="CarD-like/TRCF_RID_sf"/>
</dbReference>
<dbReference type="Gene3D" id="2.40.10.170">
    <property type="match status" value="1"/>
</dbReference>